<proteinExistence type="inferred from homology"/>
<gene>
    <name evidence="9" type="ORF">SAMN04488242_2509</name>
</gene>
<dbReference type="CDD" id="cd06550">
    <property type="entry name" value="TM_ABC_iron-siderophores_like"/>
    <property type="match status" value="1"/>
</dbReference>
<feature type="transmembrane region" description="Helical" evidence="8">
    <location>
        <begin position="245"/>
        <end position="264"/>
    </location>
</feature>
<organism evidence="9 10">
    <name type="scientific">Tessaracoccus oleiagri</name>
    <dbReference type="NCBI Taxonomy" id="686624"/>
    <lineage>
        <taxon>Bacteria</taxon>
        <taxon>Bacillati</taxon>
        <taxon>Actinomycetota</taxon>
        <taxon>Actinomycetes</taxon>
        <taxon>Propionibacteriales</taxon>
        <taxon>Propionibacteriaceae</taxon>
        <taxon>Tessaracoccus</taxon>
    </lineage>
</organism>
<keyword evidence="5 8" id="KW-0812">Transmembrane</keyword>
<feature type="transmembrane region" description="Helical" evidence="8">
    <location>
        <begin position="89"/>
        <end position="107"/>
    </location>
</feature>
<feature type="transmembrane region" description="Helical" evidence="8">
    <location>
        <begin position="140"/>
        <end position="164"/>
    </location>
</feature>
<dbReference type="EMBL" id="FNGP01000005">
    <property type="protein sequence ID" value="SDL71302.1"/>
    <property type="molecule type" value="Genomic_DNA"/>
</dbReference>
<comment type="subcellular location">
    <subcellularLocation>
        <location evidence="1">Cell membrane</location>
        <topology evidence="1">Multi-pass membrane protein</topology>
    </subcellularLocation>
</comment>
<dbReference type="InterPro" id="IPR000522">
    <property type="entry name" value="ABC_transptr_permease_BtuC"/>
</dbReference>
<evidence type="ECO:0000256" key="7">
    <source>
        <dbReference type="ARBA" id="ARBA00023136"/>
    </source>
</evidence>
<dbReference type="PANTHER" id="PTHR30472:SF24">
    <property type="entry name" value="FERRIC ENTEROBACTIN TRANSPORT SYSTEM PERMEASE PROTEIN FEPG"/>
    <property type="match status" value="1"/>
</dbReference>
<dbReference type="Proteomes" id="UP000199475">
    <property type="component" value="Unassembled WGS sequence"/>
</dbReference>
<name>A0A1G9MAI9_9ACTN</name>
<keyword evidence="6 8" id="KW-1133">Transmembrane helix</keyword>
<evidence type="ECO:0000256" key="6">
    <source>
        <dbReference type="ARBA" id="ARBA00022989"/>
    </source>
</evidence>
<keyword evidence="10" id="KW-1185">Reference proteome</keyword>
<evidence type="ECO:0000256" key="5">
    <source>
        <dbReference type="ARBA" id="ARBA00022692"/>
    </source>
</evidence>
<evidence type="ECO:0000256" key="2">
    <source>
        <dbReference type="ARBA" id="ARBA00007935"/>
    </source>
</evidence>
<dbReference type="RefSeq" id="WP_218118457.1">
    <property type="nucleotide sequence ID" value="NZ_FNGP01000005.1"/>
</dbReference>
<evidence type="ECO:0000256" key="8">
    <source>
        <dbReference type="SAM" id="Phobius"/>
    </source>
</evidence>
<keyword evidence="3" id="KW-0813">Transport</keyword>
<evidence type="ECO:0000256" key="1">
    <source>
        <dbReference type="ARBA" id="ARBA00004651"/>
    </source>
</evidence>
<dbReference type="AlphaFoldDB" id="A0A1G9MAI9"/>
<feature type="transmembrane region" description="Helical" evidence="8">
    <location>
        <begin position="57"/>
        <end position="77"/>
    </location>
</feature>
<keyword evidence="7 8" id="KW-0472">Membrane</keyword>
<dbReference type="GO" id="GO:0033214">
    <property type="term" value="P:siderophore-iron import into cell"/>
    <property type="evidence" value="ECO:0007669"/>
    <property type="project" value="TreeGrafter"/>
</dbReference>
<dbReference type="GO" id="GO:0022857">
    <property type="term" value="F:transmembrane transporter activity"/>
    <property type="evidence" value="ECO:0007669"/>
    <property type="project" value="InterPro"/>
</dbReference>
<dbReference type="GO" id="GO:0005886">
    <property type="term" value="C:plasma membrane"/>
    <property type="evidence" value="ECO:0007669"/>
    <property type="project" value="UniProtKB-SubCell"/>
</dbReference>
<dbReference type="Gene3D" id="1.10.3470.10">
    <property type="entry name" value="ABC transporter involved in vitamin B12 uptake, BtuC"/>
    <property type="match status" value="1"/>
</dbReference>
<evidence type="ECO:0000256" key="3">
    <source>
        <dbReference type="ARBA" id="ARBA00022448"/>
    </source>
</evidence>
<feature type="transmembrane region" description="Helical" evidence="8">
    <location>
        <begin position="276"/>
        <end position="295"/>
    </location>
</feature>
<feature type="transmembrane region" description="Helical" evidence="8">
    <location>
        <begin position="184"/>
        <end position="208"/>
    </location>
</feature>
<dbReference type="PANTHER" id="PTHR30472">
    <property type="entry name" value="FERRIC ENTEROBACTIN TRANSPORT SYSTEM PERMEASE PROTEIN"/>
    <property type="match status" value="1"/>
</dbReference>
<evidence type="ECO:0000313" key="9">
    <source>
        <dbReference type="EMBL" id="SDL71302.1"/>
    </source>
</evidence>
<evidence type="ECO:0000313" key="10">
    <source>
        <dbReference type="Proteomes" id="UP000199475"/>
    </source>
</evidence>
<evidence type="ECO:0000256" key="4">
    <source>
        <dbReference type="ARBA" id="ARBA00022475"/>
    </source>
</evidence>
<keyword evidence="4" id="KW-1003">Cell membrane</keyword>
<accession>A0A1G9MAI9</accession>
<dbReference type="InterPro" id="IPR037294">
    <property type="entry name" value="ABC_BtuC-like"/>
</dbReference>
<sequence>MTRPTVWTATWLGAGLLTALVASVVLGQRLIGIAELLALASGEAGGGLEFILWQSRLPVAVAGLLAGVALGLAGALFQSLLHNPLASPDVIGVQLGASAAAVAGMVLGGLDGWAVSFLALAGAAVVAFGIYGLSHGARDVGGALILHGVAAGALLGAVVVHLLTRADARQVGDVYRWLTGSLNSTTWAEIGALGLGLAVALPLLLAAGRWLRLLELGDDAASSLGVPVGVARALLVGLGAALTGFTVAATGPIAFVSLMAGPLARITNRGRTSLPLAALWGALLVTAAETLSHSAFGGTNLPVGVITGALGAPFLLWLLTRSRRL</sequence>
<feature type="transmembrane region" description="Helical" evidence="8">
    <location>
        <begin position="301"/>
        <end position="319"/>
    </location>
</feature>
<dbReference type="Pfam" id="PF01032">
    <property type="entry name" value="FecCD"/>
    <property type="match status" value="1"/>
</dbReference>
<protein>
    <submittedName>
        <fullName evidence="9">Iron complex transport system permease protein</fullName>
    </submittedName>
</protein>
<comment type="similarity">
    <text evidence="2">Belongs to the binding-protein-dependent transport system permease family. FecCD subfamily.</text>
</comment>
<reference evidence="9 10" key="1">
    <citation type="submission" date="2016-10" db="EMBL/GenBank/DDBJ databases">
        <authorList>
            <person name="de Groot N.N."/>
        </authorList>
    </citation>
    <scope>NUCLEOTIDE SEQUENCE [LARGE SCALE GENOMIC DNA]</scope>
    <source>
        <strain evidence="9 10">CGMCC 1.9159</strain>
    </source>
</reference>
<dbReference type="SUPFAM" id="SSF81345">
    <property type="entry name" value="ABC transporter involved in vitamin B12 uptake, BtuC"/>
    <property type="match status" value="1"/>
</dbReference>
<dbReference type="STRING" id="686624.SAMN04488242_2509"/>
<feature type="transmembrane region" description="Helical" evidence="8">
    <location>
        <begin position="113"/>
        <end position="133"/>
    </location>
</feature>